<dbReference type="PANTHER" id="PTHR43053:SF4">
    <property type="entry name" value="MYOGENESIS-REGULATING GLYCOSIDASE"/>
    <property type="match status" value="1"/>
</dbReference>
<dbReference type="InterPro" id="IPR013780">
    <property type="entry name" value="Glyco_hydro_b"/>
</dbReference>
<dbReference type="InterPro" id="IPR048395">
    <property type="entry name" value="Glyco_hydro_31_C"/>
</dbReference>
<dbReference type="EC" id="3.2.1.177" evidence="5"/>
<accession>A0A167FSI5</accession>
<dbReference type="SUPFAM" id="SSF51011">
    <property type="entry name" value="Glycosyl hydrolase domain"/>
    <property type="match status" value="1"/>
</dbReference>
<dbReference type="GO" id="GO:0030246">
    <property type="term" value="F:carbohydrate binding"/>
    <property type="evidence" value="ECO:0007669"/>
    <property type="project" value="InterPro"/>
</dbReference>
<feature type="domain" description="Glycosyl hydrolase family 31 C-terminal" evidence="9">
    <location>
        <begin position="582"/>
        <end position="667"/>
    </location>
</feature>
<dbReference type="AlphaFoldDB" id="A0A167FSI5"/>
<dbReference type="CDD" id="cd06593">
    <property type="entry name" value="GH31_xylosidase_YicI"/>
    <property type="match status" value="1"/>
</dbReference>
<comment type="similarity">
    <text evidence="1 6">Belongs to the glycosyl hydrolase 31 family.</text>
</comment>
<dbReference type="Gene3D" id="2.60.40.1760">
    <property type="entry name" value="glycosyl hydrolase (family 31)"/>
    <property type="match status" value="1"/>
</dbReference>
<dbReference type="RefSeq" id="WP_068655982.1">
    <property type="nucleotide sequence ID" value="NZ_CP017770.1"/>
</dbReference>
<dbReference type="InterPro" id="IPR011013">
    <property type="entry name" value="Gal_mutarotase_sf_dom"/>
</dbReference>
<dbReference type="GO" id="GO:0005975">
    <property type="term" value="P:carbohydrate metabolic process"/>
    <property type="evidence" value="ECO:0007669"/>
    <property type="project" value="InterPro"/>
</dbReference>
<dbReference type="Gene3D" id="3.20.20.80">
    <property type="entry name" value="Glycosidases"/>
    <property type="match status" value="1"/>
</dbReference>
<dbReference type="CDD" id="cd14752">
    <property type="entry name" value="GH31_N"/>
    <property type="match status" value="1"/>
</dbReference>
<dbReference type="NCBIfam" id="NF007940">
    <property type="entry name" value="PRK10658.1"/>
    <property type="match status" value="1"/>
</dbReference>
<gene>
    <name evidence="10" type="ORF">PNBC_05525</name>
</gene>
<evidence type="ECO:0000313" key="10">
    <source>
        <dbReference type="EMBL" id="OAB76858.1"/>
    </source>
</evidence>
<evidence type="ECO:0000256" key="5">
    <source>
        <dbReference type="ARBA" id="ARBA00066962"/>
    </source>
</evidence>
<dbReference type="PANTHER" id="PTHR43053">
    <property type="entry name" value="GLYCOSIDASE FAMILY 31"/>
    <property type="match status" value="1"/>
</dbReference>
<evidence type="ECO:0000256" key="1">
    <source>
        <dbReference type="ARBA" id="ARBA00007806"/>
    </source>
</evidence>
<proteinExistence type="inferred from homology"/>
<comment type="catalytic activity">
    <reaction evidence="4">
        <text>Hydrolysis of terminal, non-reducing alpha-D-xylose residues with release of alpha-D-xylose.</text>
        <dbReference type="EC" id="3.2.1.177"/>
    </reaction>
</comment>
<evidence type="ECO:0000259" key="8">
    <source>
        <dbReference type="Pfam" id="PF13802"/>
    </source>
</evidence>
<name>A0A167FSI5_9BACL</name>
<evidence type="ECO:0000256" key="6">
    <source>
        <dbReference type="RuleBase" id="RU361185"/>
    </source>
</evidence>
<dbReference type="Pfam" id="PF13802">
    <property type="entry name" value="Gal_mutarotas_2"/>
    <property type="match status" value="1"/>
</dbReference>
<dbReference type="Pfam" id="PF21365">
    <property type="entry name" value="Glyco_hydro_31_3rd"/>
    <property type="match status" value="1"/>
</dbReference>
<dbReference type="GO" id="GO:0061634">
    <property type="term" value="F:alpha-D-xyloside xylohydrolase"/>
    <property type="evidence" value="ECO:0007669"/>
    <property type="project" value="UniProtKB-EC"/>
</dbReference>
<dbReference type="SUPFAM" id="SSF51445">
    <property type="entry name" value="(Trans)glycosidases"/>
    <property type="match status" value="1"/>
</dbReference>
<dbReference type="FunFam" id="3.20.20.80:FF:000053">
    <property type="entry name" value="Alpha-xylosidase YicI"/>
    <property type="match status" value="1"/>
</dbReference>
<evidence type="ECO:0000259" key="7">
    <source>
        <dbReference type="Pfam" id="PF01055"/>
    </source>
</evidence>
<dbReference type="InterPro" id="IPR000322">
    <property type="entry name" value="Glyco_hydro_31_TIM"/>
</dbReference>
<keyword evidence="11" id="KW-1185">Reference proteome</keyword>
<dbReference type="InterPro" id="IPR050985">
    <property type="entry name" value="Alpha-glycosidase_related"/>
</dbReference>
<dbReference type="KEGG" id="pcx:LPB68_19215"/>
<evidence type="ECO:0000256" key="4">
    <source>
        <dbReference type="ARBA" id="ARBA00052064"/>
    </source>
</evidence>
<reference evidence="10 11" key="1">
    <citation type="submission" date="2016-02" db="EMBL/GenBank/DDBJ databases">
        <title>Paenibacillus sp. LPB0068, isolated from Crassostrea gigas.</title>
        <authorList>
            <person name="Shin S.-K."/>
            <person name="Yi H."/>
        </authorList>
    </citation>
    <scope>NUCLEOTIDE SEQUENCE [LARGE SCALE GENOMIC DNA]</scope>
    <source>
        <strain evidence="10 11">LPB0068</strain>
    </source>
</reference>
<dbReference type="SUPFAM" id="SSF74650">
    <property type="entry name" value="Galactose mutarotase-like"/>
    <property type="match status" value="1"/>
</dbReference>
<dbReference type="InterPro" id="IPR025887">
    <property type="entry name" value="Glyco_hydro_31_N_dom"/>
</dbReference>
<dbReference type="STRING" id="1763538.LPB68_19215"/>
<organism evidence="10 11">
    <name type="scientific">Paenibacillus crassostreae</name>
    <dbReference type="NCBI Taxonomy" id="1763538"/>
    <lineage>
        <taxon>Bacteria</taxon>
        <taxon>Bacillati</taxon>
        <taxon>Bacillota</taxon>
        <taxon>Bacilli</taxon>
        <taxon>Bacillales</taxon>
        <taxon>Paenibacillaceae</taxon>
        <taxon>Paenibacillus</taxon>
    </lineage>
</organism>
<dbReference type="OrthoDB" id="176168at2"/>
<sequence length="773" mass="86535">MKFTDGYWQIREGYEVQNPADIRDITLNGDSMTVYAATKKIETKGDTLNGTLLKATYSSPMPDVIRVQLNHHKGKVKKNPEFELYTEQTDVQIAIDEEVAELTSGSLSVKVNRKEGWNIDFNFAGKRMTGSGWRAPAYIKDPNKTAFYREQLDLGVGEYIYGLGERFTPFVKNGQIVDMWNEDGGTSSEQSYKNIPFYLSNKGYGVFVNHPERVSYEIASENVSRVQFSVEGESLEYFIIGGGTPKEVLNNYTKLTGKPALPPAWTFGLWLTTSFTTDYDETTVNHFIDGMAERDIPLSVFHFDCFWMKEYQWCDFEWDKDMFPDPEGMLRRLKDKGLKICAWINPYIAEKSHLFDEGMEHGYLVKTADGSVWQWDKWQAGMALVDFTNPAAVKWYKDKLKTLVGQGVDSFKTDFGERIPTDVVYYDGSDPVKMHNYYTFLYNKAVFEVLEETVGKGEAALFARSATVGGQQFPVHWGGDCSASYESMAETVRGGLSLGLSGFGFWSHDISGFEMTAAPDVYKRWVQFGLLSSHSRLHGSTSYRVPWLFGDEAVDVVREFTKLKCRLMPYLFNSAVESTVKGLPMMRAMMLEYPEDPTCAPLDTQYMFGDSILVAPIFNKEGDVKYYLPEGTWTNYLTGTVLEGNRWYSENHDFMTLPMMVKSNTILAVGQQDNKTDYDFADGVSLHVFQLADGATAHAEVVNLQAVKELDVTATRSGSVIEVSTSGVGKAWSVVLRGINEVASVDGGKSEAGVDGVVITPAAGATSVKITLA</sequence>
<dbReference type="EMBL" id="LSFN01000005">
    <property type="protein sequence ID" value="OAB76858.1"/>
    <property type="molecule type" value="Genomic_DNA"/>
</dbReference>
<feature type="domain" description="Glycoside hydrolase family 31 TIM barrel" evidence="7">
    <location>
        <begin position="259"/>
        <end position="573"/>
    </location>
</feature>
<comment type="caution">
    <text evidence="10">The sequence shown here is derived from an EMBL/GenBank/DDBJ whole genome shotgun (WGS) entry which is preliminary data.</text>
</comment>
<dbReference type="InterPro" id="IPR017853">
    <property type="entry name" value="GH"/>
</dbReference>
<evidence type="ECO:0000256" key="3">
    <source>
        <dbReference type="ARBA" id="ARBA00023295"/>
    </source>
</evidence>
<dbReference type="Proteomes" id="UP000077134">
    <property type="component" value="Unassembled WGS sequence"/>
</dbReference>
<dbReference type="Gene3D" id="2.60.40.1180">
    <property type="entry name" value="Golgi alpha-mannosidase II"/>
    <property type="match status" value="2"/>
</dbReference>
<evidence type="ECO:0000259" key="9">
    <source>
        <dbReference type="Pfam" id="PF21365"/>
    </source>
</evidence>
<keyword evidence="2 6" id="KW-0378">Hydrolase</keyword>
<evidence type="ECO:0000313" key="11">
    <source>
        <dbReference type="Proteomes" id="UP000077134"/>
    </source>
</evidence>
<protein>
    <recommendedName>
        <fullName evidence="5">alpha-D-xyloside xylohydrolase</fullName>
        <ecNumber evidence="5">3.2.1.177</ecNumber>
    </recommendedName>
</protein>
<keyword evidence="3 6" id="KW-0326">Glycosidase</keyword>
<dbReference type="SUPFAM" id="SSF117125">
    <property type="entry name" value="Putative glucosidase YicI, C-terminal domain"/>
    <property type="match status" value="1"/>
</dbReference>
<evidence type="ECO:0000256" key="2">
    <source>
        <dbReference type="ARBA" id="ARBA00022801"/>
    </source>
</evidence>
<dbReference type="Pfam" id="PF01055">
    <property type="entry name" value="Glyco_hydro_31_2nd"/>
    <property type="match status" value="1"/>
</dbReference>
<feature type="domain" description="Glycoside hydrolase family 31 N-terminal" evidence="8">
    <location>
        <begin position="56"/>
        <end position="216"/>
    </location>
</feature>